<proteinExistence type="predicted"/>
<sequence>VAVYSTTRGSMQALITTTASPMWRITDTADIPVSFYPSHVPSASDVEKYKIKENLVKDIGSKWKIAVGGSYYFNGKAAQKYASLCL</sequence>
<gene>
    <name evidence="1" type="ORF">PHYSODRAFT_461422</name>
</gene>
<dbReference type="KEGG" id="psoj:PHYSODRAFT_461422"/>
<accession>G4YEE2</accession>
<feature type="non-terminal residue" evidence="1">
    <location>
        <position position="1"/>
    </location>
</feature>
<evidence type="ECO:0000313" key="1">
    <source>
        <dbReference type="EMBL" id="EGZ26849.1"/>
    </source>
</evidence>
<evidence type="ECO:0000313" key="2">
    <source>
        <dbReference type="Proteomes" id="UP000002640"/>
    </source>
</evidence>
<dbReference type="InParanoid" id="G4YEE2"/>
<dbReference type="Proteomes" id="UP000002640">
    <property type="component" value="Unassembled WGS sequence"/>
</dbReference>
<dbReference type="RefSeq" id="XP_009514124.1">
    <property type="nucleotide sequence ID" value="XM_009515829.1"/>
</dbReference>
<feature type="non-terminal residue" evidence="1">
    <location>
        <position position="86"/>
    </location>
</feature>
<dbReference type="AlphaFoldDB" id="G4YEE2"/>
<dbReference type="EMBL" id="JH159151">
    <property type="protein sequence ID" value="EGZ26849.1"/>
    <property type="molecule type" value="Genomic_DNA"/>
</dbReference>
<protein>
    <submittedName>
        <fullName evidence="1">Uncharacterized protein</fullName>
    </submittedName>
</protein>
<reference evidence="1 2" key="1">
    <citation type="journal article" date="2006" name="Science">
        <title>Phytophthora genome sequences uncover evolutionary origins and mechanisms of pathogenesis.</title>
        <authorList>
            <person name="Tyler B.M."/>
            <person name="Tripathy S."/>
            <person name="Zhang X."/>
            <person name="Dehal P."/>
            <person name="Jiang R.H."/>
            <person name="Aerts A."/>
            <person name="Arredondo F.D."/>
            <person name="Baxter L."/>
            <person name="Bensasson D."/>
            <person name="Beynon J.L."/>
            <person name="Chapman J."/>
            <person name="Damasceno C.M."/>
            <person name="Dorrance A.E."/>
            <person name="Dou D."/>
            <person name="Dickerman A.W."/>
            <person name="Dubchak I.L."/>
            <person name="Garbelotto M."/>
            <person name="Gijzen M."/>
            <person name="Gordon S.G."/>
            <person name="Govers F."/>
            <person name="Grunwald N.J."/>
            <person name="Huang W."/>
            <person name="Ivors K.L."/>
            <person name="Jones R.W."/>
            <person name="Kamoun S."/>
            <person name="Krampis K."/>
            <person name="Lamour K.H."/>
            <person name="Lee M.K."/>
            <person name="McDonald W.H."/>
            <person name="Medina M."/>
            <person name="Meijer H.J."/>
            <person name="Nordberg E.K."/>
            <person name="Maclean D.J."/>
            <person name="Ospina-Giraldo M.D."/>
            <person name="Morris P.F."/>
            <person name="Phuntumart V."/>
            <person name="Putnam N.H."/>
            <person name="Rash S."/>
            <person name="Rose J.K."/>
            <person name="Sakihama Y."/>
            <person name="Salamov A.A."/>
            <person name="Savidor A."/>
            <person name="Scheuring C.F."/>
            <person name="Smith B.M."/>
            <person name="Sobral B.W."/>
            <person name="Terry A."/>
            <person name="Torto-Alalibo T.A."/>
            <person name="Win J."/>
            <person name="Xu Z."/>
            <person name="Zhang H."/>
            <person name="Grigoriev I.V."/>
            <person name="Rokhsar D.S."/>
            <person name="Boore J.L."/>
        </authorList>
    </citation>
    <scope>NUCLEOTIDE SEQUENCE [LARGE SCALE GENOMIC DNA]</scope>
    <source>
        <strain evidence="1 2">P6497</strain>
    </source>
</reference>
<name>G4YEE2_PHYSP</name>
<organism evidence="1 2">
    <name type="scientific">Phytophthora sojae (strain P6497)</name>
    <name type="common">Soybean stem and root rot agent</name>
    <name type="synonym">Phytophthora megasperma f. sp. glycines</name>
    <dbReference type="NCBI Taxonomy" id="1094619"/>
    <lineage>
        <taxon>Eukaryota</taxon>
        <taxon>Sar</taxon>
        <taxon>Stramenopiles</taxon>
        <taxon>Oomycota</taxon>
        <taxon>Peronosporomycetes</taxon>
        <taxon>Peronosporales</taxon>
        <taxon>Peronosporaceae</taxon>
        <taxon>Phytophthora</taxon>
    </lineage>
</organism>
<keyword evidence="2" id="KW-1185">Reference proteome</keyword>
<dbReference type="SMR" id="G4YEE2"/>
<dbReference type="GeneID" id="20653261"/>